<reference evidence="1 2" key="1">
    <citation type="submission" date="2020-08" db="EMBL/GenBank/DDBJ databases">
        <title>Genomic Encyclopedia of Type Strains, Phase IV (KMG-IV): sequencing the most valuable type-strain genomes for metagenomic binning, comparative biology and taxonomic classification.</title>
        <authorList>
            <person name="Goeker M."/>
        </authorList>
    </citation>
    <scope>NUCLEOTIDE SEQUENCE [LARGE SCALE GENOMIC DNA]</scope>
    <source>
        <strain evidence="1 2">DSM 25966</strain>
    </source>
</reference>
<proteinExistence type="predicted"/>
<sequence length="185" mass="21312">MMFRLGHSVDGDWVEHVYPPVYRINEKGDRITATIPHGDPSIFRALALASEPPHLLLYVLHTPRGEGEAGRYQSPELSNEAVADFIDKYAAFLRQDGRFDLWIHAPRASTTIVWDRHNLLHAYGDAERFGERLGELGYRAGEIVVPYPHEHHYHMELDDMAQGLLDDVDWYRTPLRPEDEQRLDG</sequence>
<accession>A0A840AW04</accession>
<dbReference type="Proteomes" id="UP000553963">
    <property type="component" value="Unassembled WGS sequence"/>
</dbReference>
<dbReference type="EMBL" id="JACIDS010000005">
    <property type="protein sequence ID" value="MBB3932971.1"/>
    <property type="molecule type" value="Genomic_DNA"/>
</dbReference>
<evidence type="ECO:0000313" key="2">
    <source>
        <dbReference type="Proteomes" id="UP000553963"/>
    </source>
</evidence>
<dbReference type="AlphaFoldDB" id="A0A840AW04"/>
<dbReference type="RefSeq" id="WP_183400624.1">
    <property type="nucleotide sequence ID" value="NZ_JACIDS010000005.1"/>
</dbReference>
<evidence type="ECO:0000313" key="1">
    <source>
        <dbReference type="EMBL" id="MBB3932971.1"/>
    </source>
</evidence>
<keyword evidence="2" id="KW-1185">Reference proteome</keyword>
<comment type="caution">
    <text evidence="1">The sequence shown here is derived from an EMBL/GenBank/DDBJ whole genome shotgun (WGS) entry which is preliminary data.</text>
</comment>
<organism evidence="1 2">
    <name type="scientific">Kaistia hirudinis</name>
    <dbReference type="NCBI Taxonomy" id="1293440"/>
    <lineage>
        <taxon>Bacteria</taxon>
        <taxon>Pseudomonadati</taxon>
        <taxon>Pseudomonadota</taxon>
        <taxon>Alphaproteobacteria</taxon>
        <taxon>Hyphomicrobiales</taxon>
        <taxon>Kaistiaceae</taxon>
        <taxon>Kaistia</taxon>
    </lineage>
</organism>
<name>A0A840AW04_9HYPH</name>
<gene>
    <name evidence="1" type="ORF">GGR25_004035</name>
</gene>
<protein>
    <submittedName>
        <fullName evidence="1">Uncharacterized protein</fullName>
    </submittedName>
</protein>